<proteinExistence type="predicted"/>
<dbReference type="InterPro" id="IPR009045">
    <property type="entry name" value="Zn_M74/Hedgehog-like"/>
</dbReference>
<gene>
    <name evidence="2" type="ORF">METZ01_LOCUS310563</name>
</gene>
<organism evidence="2">
    <name type="scientific">marine metagenome</name>
    <dbReference type="NCBI Taxonomy" id="408172"/>
    <lineage>
        <taxon>unclassified sequences</taxon>
        <taxon>metagenomes</taxon>
        <taxon>ecological metagenomes</taxon>
    </lineage>
</organism>
<evidence type="ECO:0000313" key="2">
    <source>
        <dbReference type="EMBL" id="SVC57709.1"/>
    </source>
</evidence>
<dbReference type="InterPro" id="IPR013230">
    <property type="entry name" value="Peptidase_M15A_C"/>
</dbReference>
<accession>A0A382N967</accession>
<dbReference type="EMBL" id="UINC01098866">
    <property type="protein sequence ID" value="SVC57709.1"/>
    <property type="molecule type" value="Genomic_DNA"/>
</dbReference>
<protein>
    <recommendedName>
        <fullName evidence="1">Peptidase M15A C-terminal domain-containing protein</fullName>
    </recommendedName>
</protein>
<dbReference type="Pfam" id="PF08291">
    <property type="entry name" value="Peptidase_M15_3"/>
    <property type="match status" value="1"/>
</dbReference>
<reference evidence="2" key="1">
    <citation type="submission" date="2018-05" db="EMBL/GenBank/DDBJ databases">
        <authorList>
            <person name="Lanie J.A."/>
            <person name="Ng W.-L."/>
            <person name="Kazmierczak K.M."/>
            <person name="Andrzejewski T.M."/>
            <person name="Davidsen T.M."/>
            <person name="Wayne K.J."/>
            <person name="Tettelin H."/>
            <person name="Glass J.I."/>
            <person name="Rusch D."/>
            <person name="Podicherti R."/>
            <person name="Tsui H.-C.T."/>
            <person name="Winkler M.E."/>
        </authorList>
    </citation>
    <scope>NUCLEOTIDE SEQUENCE</scope>
</reference>
<feature type="domain" description="Peptidase M15A C-terminal" evidence="1">
    <location>
        <begin position="11"/>
        <end position="130"/>
    </location>
</feature>
<dbReference type="SUPFAM" id="SSF55166">
    <property type="entry name" value="Hedgehog/DD-peptidase"/>
    <property type="match status" value="1"/>
</dbReference>
<evidence type="ECO:0000259" key="1">
    <source>
        <dbReference type="Pfam" id="PF08291"/>
    </source>
</evidence>
<dbReference type="AlphaFoldDB" id="A0A382N967"/>
<dbReference type="Gene3D" id="3.30.1380.10">
    <property type="match status" value="1"/>
</dbReference>
<sequence>MAETYNGYLTKNFSYPEMIKSSTADRLGISNDATREHVINLVNVCNFILQPVRNEFGPIRINSGYRSPALNAKVGGSKTSQHCNGEAADFESSRISNPDLAAWIANNLEFDQLILEFYDGKDPNSGWVHCSYRKDGKNRGATLTALRVNGKTQYKKGLLK</sequence>
<name>A0A382N967_9ZZZZ</name>